<dbReference type="EMBL" id="JAGFBM010000001">
    <property type="protein sequence ID" value="MBO3084123.1"/>
    <property type="molecule type" value="Genomic_DNA"/>
</dbReference>
<organism evidence="1 2">
    <name type="scientific">Cellulomonas fengjieae</name>
    <dbReference type="NCBI Taxonomy" id="2819978"/>
    <lineage>
        <taxon>Bacteria</taxon>
        <taxon>Bacillati</taxon>
        <taxon>Actinomycetota</taxon>
        <taxon>Actinomycetes</taxon>
        <taxon>Micrococcales</taxon>
        <taxon>Cellulomonadaceae</taxon>
        <taxon>Cellulomonas</taxon>
    </lineage>
</organism>
<evidence type="ECO:0000313" key="1">
    <source>
        <dbReference type="EMBL" id="MBO3084123.1"/>
    </source>
</evidence>
<comment type="caution">
    <text evidence="1">The sequence shown here is derived from an EMBL/GenBank/DDBJ whole genome shotgun (WGS) entry which is preliminary data.</text>
</comment>
<gene>
    <name evidence="1" type="ORF">J4035_05685</name>
</gene>
<evidence type="ECO:0000313" key="2">
    <source>
        <dbReference type="Proteomes" id="UP000678317"/>
    </source>
</evidence>
<keyword evidence="2" id="KW-1185">Reference proteome</keyword>
<dbReference type="Proteomes" id="UP000678317">
    <property type="component" value="Unassembled WGS sequence"/>
</dbReference>
<name>A0ABS3SED7_9CELL</name>
<protein>
    <submittedName>
        <fullName evidence="1">Uncharacterized protein</fullName>
    </submittedName>
</protein>
<accession>A0ABS3SED7</accession>
<sequence>MHTRTSDLPPIEPSDPIWTVEHLAAALRQGERATRTLTGDASFPAGFRLNDSPNARRYWLREHVLDHFASLCATSAGPVPVPSQRRPADTDVLARTEIAALRANTGRIR</sequence>
<reference evidence="1 2" key="1">
    <citation type="submission" date="2021-03" db="EMBL/GenBank/DDBJ databases">
        <title>novel species in genus Cellulomonas.</title>
        <authorList>
            <person name="Zhang G."/>
        </authorList>
    </citation>
    <scope>NUCLEOTIDE SEQUENCE [LARGE SCALE GENOMIC DNA]</scope>
    <source>
        <strain evidence="2">zg-ZUI188</strain>
    </source>
</reference>
<dbReference type="RefSeq" id="WP_208288962.1">
    <property type="nucleotide sequence ID" value="NZ_CP074404.1"/>
</dbReference>
<proteinExistence type="predicted"/>